<evidence type="ECO:0008006" key="4">
    <source>
        <dbReference type="Google" id="ProtNLM"/>
    </source>
</evidence>
<gene>
    <name evidence="2" type="ORF">LY79DRAFT_530902</name>
</gene>
<proteinExistence type="predicted"/>
<dbReference type="Pfam" id="PF19951">
    <property type="entry name" value="DUF6413"/>
    <property type="match status" value="1"/>
</dbReference>
<keyword evidence="3" id="KW-1185">Reference proteome</keyword>
<accession>A0AAD8UUK4</accession>
<dbReference type="GeneID" id="85440453"/>
<feature type="chain" id="PRO_5042178798" description="Hydrophobin" evidence="1">
    <location>
        <begin position="21"/>
        <end position="92"/>
    </location>
</feature>
<name>A0AAD8UUK4_9PEZI</name>
<dbReference type="AlphaFoldDB" id="A0AAD8UUK4"/>
<dbReference type="RefSeq" id="XP_060406823.1">
    <property type="nucleotide sequence ID" value="XM_060556213.1"/>
</dbReference>
<protein>
    <recommendedName>
        <fullName evidence="4">Hydrophobin</fullName>
    </recommendedName>
</protein>
<evidence type="ECO:0000313" key="2">
    <source>
        <dbReference type="EMBL" id="KAK1561721.1"/>
    </source>
</evidence>
<keyword evidence="1" id="KW-0732">Signal</keyword>
<sequence>MHASTVLFASLSLLAGQVLAGTGRCCNGGTDDFQNFCKNKNLNSFCCSTRDPNLGIGCDGFKQFPTGRDTQVDVPFAPTCTSIDQTGFISCA</sequence>
<evidence type="ECO:0000256" key="1">
    <source>
        <dbReference type="SAM" id="SignalP"/>
    </source>
</evidence>
<comment type="caution">
    <text evidence="2">The sequence shown here is derived from an EMBL/GenBank/DDBJ whole genome shotgun (WGS) entry which is preliminary data.</text>
</comment>
<evidence type="ECO:0000313" key="3">
    <source>
        <dbReference type="Proteomes" id="UP001230504"/>
    </source>
</evidence>
<feature type="signal peptide" evidence="1">
    <location>
        <begin position="1"/>
        <end position="20"/>
    </location>
</feature>
<organism evidence="2 3">
    <name type="scientific">Colletotrichum navitas</name>
    <dbReference type="NCBI Taxonomy" id="681940"/>
    <lineage>
        <taxon>Eukaryota</taxon>
        <taxon>Fungi</taxon>
        <taxon>Dikarya</taxon>
        <taxon>Ascomycota</taxon>
        <taxon>Pezizomycotina</taxon>
        <taxon>Sordariomycetes</taxon>
        <taxon>Hypocreomycetidae</taxon>
        <taxon>Glomerellales</taxon>
        <taxon>Glomerellaceae</taxon>
        <taxon>Colletotrichum</taxon>
        <taxon>Colletotrichum graminicola species complex</taxon>
    </lineage>
</organism>
<dbReference type="EMBL" id="JAHLJV010000241">
    <property type="protein sequence ID" value="KAK1561721.1"/>
    <property type="molecule type" value="Genomic_DNA"/>
</dbReference>
<reference evidence="2" key="1">
    <citation type="submission" date="2021-06" db="EMBL/GenBank/DDBJ databases">
        <title>Comparative genomics, transcriptomics and evolutionary studies reveal genomic signatures of adaptation to plant cell wall in hemibiotrophic fungi.</title>
        <authorList>
            <consortium name="DOE Joint Genome Institute"/>
            <person name="Baroncelli R."/>
            <person name="Diaz J.F."/>
            <person name="Benocci T."/>
            <person name="Peng M."/>
            <person name="Battaglia E."/>
            <person name="Haridas S."/>
            <person name="Andreopoulos W."/>
            <person name="Labutti K."/>
            <person name="Pangilinan J."/>
            <person name="Floch G.L."/>
            <person name="Makela M.R."/>
            <person name="Henrissat B."/>
            <person name="Grigoriev I.V."/>
            <person name="Crouch J.A."/>
            <person name="De Vries R.P."/>
            <person name="Sukno S.A."/>
            <person name="Thon M.R."/>
        </authorList>
    </citation>
    <scope>NUCLEOTIDE SEQUENCE</scope>
    <source>
        <strain evidence="2">CBS 125086</strain>
    </source>
</reference>
<dbReference type="InterPro" id="IPR045634">
    <property type="entry name" value="DUF6413"/>
</dbReference>
<dbReference type="Proteomes" id="UP001230504">
    <property type="component" value="Unassembled WGS sequence"/>
</dbReference>